<feature type="domain" description="Limiting CO2-inducible protein B/C beta carbonyic anhydrase" evidence="1">
    <location>
        <begin position="1"/>
        <end position="172"/>
    </location>
</feature>
<dbReference type="PANTHER" id="PTHR38016:SF1">
    <property type="entry name" value="LIMITING CO2-INDUCIBLE PROTEIN B_C BETA CARBONYIC ANHYDRASE DOMAIN-CONTAINING PROTEIN"/>
    <property type="match status" value="1"/>
</dbReference>
<reference evidence="2" key="1">
    <citation type="submission" date="2021-01" db="EMBL/GenBank/DDBJ databases">
        <authorList>
            <person name="Corre E."/>
            <person name="Pelletier E."/>
            <person name="Niang G."/>
            <person name="Scheremetjew M."/>
            <person name="Finn R."/>
            <person name="Kale V."/>
            <person name="Holt S."/>
            <person name="Cochrane G."/>
            <person name="Meng A."/>
            <person name="Brown T."/>
            <person name="Cohen L."/>
        </authorList>
    </citation>
    <scope>NUCLEOTIDE SEQUENCE</scope>
    <source>
        <strain evidence="2">CCMP127</strain>
    </source>
</reference>
<organism evidence="2">
    <name type="scientific">Amphora coffeiformis</name>
    <dbReference type="NCBI Taxonomy" id="265554"/>
    <lineage>
        <taxon>Eukaryota</taxon>
        <taxon>Sar</taxon>
        <taxon>Stramenopiles</taxon>
        <taxon>Ochrophyta</taxon>
        <taxon>Bacillariophyta</taxon>
        <taxon>Bacillariophyceae</taxon>
        <taxon>Bacillariophycidae</taxon>
        <taxon>Thalassiophysales</taxon>
        <taxon>Catenulaceae</taxon>
        <taxon>Amphora</taxon>
    </lineage>
</organism>
<dbReference type="PANTHER" id="PTHR38016">
    <property type="entry name" value="UNNAMED PRODUCT"/>
    <property type="match status" value="1"/>
</dbReference>
<dbReference type="Pfam" id="PF18599">
    <property type="entry name" value="LCIB_C_CA"/>
    <property type="match status" value="1"/>
</dbReference>
<dbReference type="AlphaFoldDB" id="A0A7S3L0W0"/>
<dbReference type="EMBL" id="HBIM01003532">
    <property type="protein sequence ID" value="CAE0404962.1"/>
    <property type="molecule type" value="Transcribed_RNA"/>
</dbReference>
<protein>
    <recommendedName>
        <fullName evidence="1">Limiting CO2-inducible protein B/C beta carbonyic anhydrase domain-containing protein</fullName>
    </recommendedName>
</protein>
<gene>
    <name evidence="2" type="ORF">ACOF00016_LOCUS3045</name>
</gene>
<proteinExistence type="predicted"/>
<accession>A0A7S3L0W0</accession>
<evidence type="ECO:0000313" key="2">
    <source>
        <dbReference type="EMBL" id="CAE0404962.1"/>
    </source>
</evidence>
<dbReference type="InterPro" id="IPR040703">
    <property type="entry name" value="LCIB/C_CA"/>
</dbReference>
<evidence type="ECO:0000259" key="1">
    <source>
        <dbReference type="Pfam" id="PF18599"/>
    </source>
</evidence>
<name>A0A7S3L0W0_9STRA</name>
<sequence>MGGLAGFPWGGITAFASMVAHIPDGGSALLVYAPHVGVDAAGYVGTVTRRHGDSSQSPCCDAAVGASRHVVSVWTKDEPPFDAPSTPHDAQHVYLCDALMPYAARLDESSEPMVELPYALYDAQKEIVTNIVQAGCGGTIMAAEGKVAVLGGIQINTPPGHTDYFLPLSFELFNPKGEKLEDLTL</sequence>